<dbReference type="Gene3D" id="2.60.120.10">
    <property type="entry name" value="Jelly Rolls"/>
    <property type="match status" value="1"/>
</dbReference>
<dbReference type="PANTHER" id="PTHR31238">
    <property type="entry name" value="GERMIN-LIKE PROTEIN SUBFAMILY 3 MEMBER 3"/>
    <property type="match status" value="1"/>
</dbReference>
<feature type="binding site" evidence="12">
    <location>
        <position position="105"/>
    </location>
    <ligand>
        <name>Mn(2+)</name>
        <dbReference type="ChEBI" id="CHEBI:29035"/>
    </ligand>
</feature>
<evidence type="ECO:0000256" key="6">
    <source>
        <dbReference type="ARBA" id="ARBA00022525"/>
    </source>
</evidence>
<dbReference type="InterPro" id="IPR011051">
    <property type="entry name" value="RmlC_Cupin_sf"/>
</dbReference>
<dbReference type="STRING" id="35608.A0A2U1NNK5"/>
<dbReference type="SMART" id="SM00835">
    <property type="entry name" value="Cupin_1"/>
    <property type="match status" value="1"/>
</dbReference>
<comment type="subunit">
    <text evidence="4">Oligomer (believed to be a pentamer but probably hexamer).</text>
</comment>
<comment type="subcellular location">
    <subcellularLocation>
        <location evidence="2 13">Secreted</location>
        <location evidence="2 13">Extracellular space</location>
        <location evidence="2 13">Apoplast</location>
    </subcellularLocation>
</comment>
<evidence type="ECO:0000256" key="8">
    <source>
        <dbReference type="ARBA" id="ARBA00022729"/>
    </source>
</evidence>
<feature type="domain" description="Cupin type-1" evidence="14">
    <location>
        <begin position="53"/>
        <end position="197"/>
    </location>
</feature>
<dbReference type="OrthoDB" id="1546383at2759"/>
<evidence type="ECO:0000313" key="15">
    <source>
        <dbReference type="EMBL" id="PWA75093.1"/>
    </source>
</evidence>
<keyword evidence="5 13" id="KW-0052">Apoplast</keyword>
<evidence type="ECO:0000256" key="13">
    <source>
        <dbReference type="RuleBase" id="RU366015"/>
    </source>
</evidence>
<dbReference type="CDD" id="cd02241">
    <property type="entry name" value="cupin_OxOx"/>
    <property type="match status" value="1"/>
</dbReference>
<keyword evidence="9" id="KW-0325">Glycoprotein</keyword>
<protein>
    <recommendedName>
        <fullName evidence="13">Germin-like protein</fullName>
    </recommendedName>
</protein>
<dbReference type="GO" id="GO:0030145">
    <property type="term" value="F:manganese ion binding"/>
    <property type="evidence" value="ECO:0007669"/>
    <property type="project" value="UniProtKB-UniRule"/>
</dbReference>
<evidence type="ECO:0000313" key="16">
    <source>
        <dbReference type="Proteomes" id="UP000245207"/>
    </source>
</evidence>
<evidence type="ECO:0000256" key="4">
    <source>
        <dbReference type="ARBA" id="ARBA00011268"/>
    </source>
</evidence>
<dbReference type="GO" id="GO:0048046">
    <property type="term" value="C:apoplast"/>
    <property type="evidence" value="ECO:0007669"/>
    <property type="project" value="UniProtKB-SubCell"/>
</dbReference>
<feature type="signal peptide" evidence="13">
    <location>
        <begin position="1"/>
        <end position="23"/>
    </location>
</feature>
<comment type="similarity">
    <text evidence="3 13">Belongs to the germin family.</text>
</comment>
<keyword evidence="6 13" id="KW-0964">Secreted</keyword>
<name>A0A2U1NNK5_ARTAN</name>
<evidence type="ECO:0000256" key="3">
    <source>
        <dbReference type="ARBA" id="ARBA00007456"/>
    </source>
</evidence>
<feature type="binding site" evidence="12">
    <location>
        <position position="100"/>
    </location>
    <ligand>
        <name>Mn(2+)</name>
        <dbReference type="ChEBI" id="CHEBI:29035"/>
    </ligand>
</feature>
<comment type="function">
    <text evidence="1">May play a role in plant defense. Probably has no oxalate oxidase activity even if the active site is conserved.</text>
</comment>
<proteinExistence type="inferred from homology"/>
<evidence type="ECO:0000256" key="2">
    <source>
        <dbReference type="ARBA" id="ARBA00004271"/>
    </source>
</evidence>
<feature type="chain" id="PRO_5019613902" description="Germin-like protein" evidence="13">
    <location>
        <begin position="24"/>
        <end position="205"/>
    </location>
</feature>
<dbReference type="Pfam" id="PF00190">
    <property type="entry name" value="Cupin_1"/>
    <property type="match status" value="1"/>
</dbReference>
<keyword evidence="16" id="KW-1185">Reference proteome</keyword>
<dbReference type="InterPro" id="IPR006045">
    <property type="entry name" value="Cupin_1"/>
</dbReference>
<evidence type="ECO:0000256" key="7">
    <source>
        <dbReference type="ARBA" id="ARBA00022723"/>
    </source>
</evidence>
<dbReference type="InterPro" id="IPR014710">
    <property type="entry name" value="RmlC-like_jellyroll"/>
</dbReference>
<dbReference type="FunFam" id="2.60.120.10:FF:000098">
    <property type="entry name" value="Germin-like protein 9-3"/>
    <property type="match status" value="1"/>
</dbReference>
<dbReference type="SUPFAM" id="SSF51182">
    <property type="entry name" value="RmlC-like cupins"/>
    <property type="match status" value="1"/>
</dbReference>
<evidence type="ECO:0000256" key="11">
    <source>
        <dbReference type="PIRSR" id="PIRSR601929-1"/>
    </source>
</evidence>
<comment type="caution">
    <text evidence="15">The sequence shown here is derived from an EMBL/GenBank/DDBJ whole genome shotgun (WGS) entry which is preliminary data.</text>
</comment>
<evidence type="ECO:0000259" key="14">
    <source>
        <dbReference type="SMART" id="SM00835"/>
    </source>
</evidence>
<feature type="binding site" evidence="12">
    <location>
        <position position="144"/>
    </location>
    <ligand>
        <name>Mn(2+)</name>
        <dbReference type="ChEBI" id="CHEBI:29035"/>
    </ligand>
</feature>
<dbReference type="EMBL" id="PKPP01002461">
    <property type="protein sequence ID" value="PWA75093.1"/>
    <property type="molecule type" value="Genomic_DNA"/>
</dbReference>
<dbReference type="Proteomes" id="UP000245207">
    <property type="component" value="Unassembled WGS sequence"/>
</dbReference>
<keyword evidence="10 11" id="KW-0464">Manganese</keyword>
<keyword evidence="7 11" id="KW-0479">Metal-binding</keyword>
<sequence length="205" mass="21726">MAPNLKTIMLLALVCATLRISTAGDADILTDFIVPANLQGPLDGNFFTYTGMRALVGKPFPTTFKVSKASMAEFPALNGQSVSYAVLQFPNGTVNPPHTHPRASELLFVLSGSLEVGFVDTTNKLFAQTLQEGDIFVFPKGLVHFQFNNDAKNPVVALSAFGSANAGTVSVPNSVFNSTIDNDILALSFKTDVATIQKIKAGLSG</sequence>
<feature type="binding site" evidence="11">
    <location>
        <position position="105"/>
    </location>
    <ligand>
        <name>oxalate</name>
        <dbReference type="ChEBI" id="CHEBI:30623"/>
    </ligand>
</feature>
<dbReference type="PRINTS" id="PR00325">
    <property type="entry name" value="GERMIN"/>
</dbReference>
<evidence type="ECO:0000256" key="12">
    <source>
        <dbReference type="PIRSR" id="PIRSR601929-2"/>
    </source>
</evidence>
<gene>
    <name evidence="15" type="ORF">CTI12_AA245300</name>
</gene>
<keyword evidence="8 13" id="KW-0732">Signal</keyword>
<organism evidence="15 16">
    <name type="scientific">Artemisia annua</name>
    <name type="common">Sweet wormwood</name>
    <dbReference type="NCBI Taxonomy" id="35608"/>
    <lineage>
        <taxon>Eukaryota</taxon>
        <taxon>Viridiplantae</taxon>
        <taxon>Streptophyta</taxon>
        <taxon>Embryophyta</taxon>
        <taxon>Tracheophyta</taxon>
        <taxon>Spermatophyta</taxon>
        <taxon>Magnoliopsida</taxon>
        <taxon>eudicotyledons</taxon>
        <taxon>Gunneridae</taxon>
        <taxon>Pentapetalae</taxon>
        <taxon>asterids</taxon>
        <taxon>campanulids</taxon>
        <taxon>Asterales</taxon>
        <taxon>Asteraceae</taxon>
        <taxon>Asteroideae</taxon>
        <taxon>Anthemideae</taxon>
        <taxon>Artemisiinae</taxon>
        <taxon>Artemisia</taxon>
    </lineage>
</organism>
<evidence type="ECO:0000256" key="5">
    <source>
        <dbReference type="ARBA" id="ARBA00022523"/>
    </source>
</evidence>
<feature type="binding site" evidence="12">
    <location>
        <position position="98"/>
    </location>
    <ligand>
        <name>Mn(2+)</name>
        <dbReference type="ChEBI" id="CHEBI:29035"/>
    </ligand>
</feature>
<feature type="binding site" evidence="11">
    <location>
        <position position="95"/>
    </location>
    <ligand>
        <name>oxalate</name>
        <dbReference type="ChEBI" id="CHEBI:30623"/>
    </ligand>
</feature>
<evidence type="ECO:0000256" key="1">
    <source>
        <dbReference type="ARBA" id="ARBA00003629"/>
    </source>
</evidence>
<dbReference type="InterPro" id="IPR001929">
    <property type="entry name" value="Germin"/>
</dbReference>
<accession>A0A2U1NNK5</accession>
<dbReference type="AlphaFoldDB" id="A0A2U1NNK5"/>
<feature type="binding site" evidence="11">
    <location>
        <position position="100"/>
    </location>
    <ligand>
        <name>oxalate</name>
        <dbReference type="ChEBI" id="CHEBI:30623"/>
    </ligand>
</feature>
<evidence type="ECO:0000256" key="9">
    <source>
        <dbReference type="ARBA" id="ARBA00023180"/>
    </source>
</evidence>
<evidence type="ECO:0000256" key="10">
    <source>
        <dbReference type="ARBA" id="ARBA00023211"/>
    </source>
</evidence>
<reference evidence="15 16" key="1">
    <citation type="journal article" date="2018" name="Mol. Plant">
        <title>The genome of Artemisia annua provides insight into the evolution of Asteraceae family and artemisinin biosynthesis.</title>
        <authorList>
            <person name="Shen Q."/>
            <person name="Zhang L."/>
            <person name="Liao Z."/>
            <person name="Wang S."/>
            <person name="Yan T."/>
            <person name="Shi P."/>
            <person name="Liu M."/>
            <person name="Fu X."/>
            <person name="Pan Q."/>
            <person name="Wang Y."/>
            <person name="Lv Z."/>
            <person name="Lu X."/>
            <person name="Zhang F."/>
            <person name="Jiang W."/>
            <person name="Ma Y."/>
            <person name="Chen M."/>
            <person name="Hao X."/>
            <person name="Li L."/>
            <person name="Tang Y."/>
            <person name="Lv G."/>
            <person name="Zhou Y."/>
            <person name="Sun X."/>
            <person name="Brodelius P.E."/>
            <person name="Rose J.K.C."/>
            <person name="Tang K."/>
        </authorList>
    </citation>
    <scope>NUCLEOTIDE SEQUENCE [LARGE SCALE GENOMIC DNA]</scope>
    <source>
        <strain evidence="16">cv. Huhao1</strain>
        <tissue evidence="15">Leaf</tissue>
    </source>
</reference>